<accession>A0ABR2C3H1</accession>
<dbReference type="Proteomes" id="UP001472677">
    <property type="component" value="Unassembled WGS sequence"/>
</dbReference>
<feature type="region of interest" description="Disordered" evidence="1">
    <location>
        <begin position="24"/>
        <end position="45"/>
    </location>
</feature>
<dbReference type="EMBL" id="JBBPBM010000068">
    <property type="protein sequence ID" value="KAK8513890.1"/>
    <property type="molecule type" value="Genomic_DNA"/>
</dbReference>
<evidence type="ECO:0000256" key="1">
    <source>
        <dbReference type="SAM" id="MobiDB-lite"/>
    </source>
</evidence>
<sequence>MSHLRNPNPSSLFAQPSLDRWICPNLTVPDQPTRDSSAPHALPRATPQLLRALEIEPAATCRAQIESPAYPGRPSVTESGSSRPPPADPTTTATNPYSHQAPSTLVLPLYDPHNKTKKRSQNTSISGGQSGGARRPEGPVQAVGEPAWESL</sequence>
<evidence type="ECO:0000313" key="2">
    <source>
        <dbReference type="EMBL" id="KAK8513890.1"/>
    </source>
</evidence>
<comment type="caution">
    <text evidence="2">The sequence shown here is derived from an EMBL/GenBank/DDBJ whole genome shotgun (WGS) entry which is preliminary data.</text>
</comment>
<evidence type="ECO:0000313" key="3">
    <source>
        <dbReference type="Proteomes" id="UP001472677"/>
    </source>
</evidence>
<feature type="region of interest" description="Disordered" evidence="1">
    <location>
        <begin position="62"/>
        <end position="151"/>
    </location>
</feature>
<gene>
    <name evidence="2" type="ORF">V6N12_037258</name>
</gene>
<name>A0ABR2C3H1_9ROSI</name>
<proteinExistence type="predicted"/>
<reference evidence="2 3" key="1">
    <citation type="journal article" date="2024" name="G3 (Bethesda)">
        <title>Genome assembly of Hibiscus sabdariffa L. provides insights into metabolisms of medicinal natural products.</title>
        <authorList>
            <person name="Kim T."/>
        </authorList>
    </citation>
    <scope>NUCLEOTIDE SEQUENCE [LARGE SCALE GENOMIC DNA]</scope>
    <source>
        <strain evidence="2">TK-2024</strain>
        <tissue evidence="2">Old leaves</tissue>
    </source>
</reference>
<keyword evidence="3" id="KW-1185">Reference proteome</keyword>
<protein>
    <submittedName>
        <fullName evidence="2">Uncharacterized protein</fullName>
    </submittedName>
</protein>
<organism evidence="2 3">
    <name type="scientific">Hibiscus sabdariffa</name>
    <name type="common">roselle</name>
    <dbReference type="NCBI Taxonomy" id="183260"/>
    <lineage>
        <taxon>Eukaryota</taxon>
        <taxon>Viridiplantae</taxon>
        <taxon>Streptophyta</taxon>
        <taxon>Embryophyta</taxon>
        <taxon>Tracheophyta</taxon>
        <taxon>Spermatophyta</taxon>
        <taxon>Magnoliopsida</taxon>
        <taxon>eudicotyledons</taxon>
        <taxon>Gunneridae</taxon>
        <taxon>Pentapetalae</taxon>
        <taxon>rosids</taxon>
        <taxon>malvids</taxon>
        <taxon>Malvales</taxon>
        <taxon>Malvaceae</taxon>
        <taxon>Malvoideae</taxon>
        <taxon>Hibiscus</taxon>
    </lineage>
</organism>